<dbReference type="OrthoDB" id="9792439at2"/>
<feature type="transmembrane region" description="Helical" evidence="11">
    <location>
        <begin position="30"/>
        <end position="48"/>
    </location>
</feature>
<keyword evidence="9 11" id="KW-0472">Membrane</keyword>
<evidence type="ECO:0000259" key="12">
    <source>
        <dbReference type="PROSITE" id="PS52015"/>
    </source>
</evidence>
<evidence type="ECO:0000256" key="8">
    <source>
        <dbReference type="ARBA" id="ARBA00022989"/>
    </source>
</evidence>
<name>A0A0S2DJ63_LYSEN</name>
<keyword evidence="4" id="KW-1003">Cell membrane</keyword>
<dbReference type="PANTHER" id="PTHR33446:SF2">
    <property type="entry name" value="PROTEIN TONB"/>
    <property type="match status" value="1"/>
</dbReference>
<feature type="domain" description="TonB C-terminal" evidence="12">
    <location>
        <begin position="105"/>
        <end position="196"/>
    </location>
</feature>
<dbReference type="KEGG" id="lez:GLE_2980"/>
<gene>
    <name evidence="13" type="ORF">GLE_2980</name>
</gene>
<comment type="similarity">
    <text evidence="2">Belongs to the TonB family.</text>
</comment>
<dbReference type="SUPFAM" id="SSF74653">
    <property type="entry name" value="TolA/TonB C-terminal domain"/>
    <property type="match status" value="1"/>
</dbReference>
<dbReference type="InterPro" id="IPR051045">
    <property type="entry name" value="TonB-dependent_transducer"/>
</dbReference>
<evidence type="ECO:0000256" key="1">
    <source>
        <dbReference type="ARBA" id="ARBA00004383"/>
    </source>
</evidence>
<keyword evidence="6 11" id="KW-0812">Transmembrane</keyword>
<proteinExistence type="inferred from homology"/>
<evidence type="ECO:0000313" key="14">
    <source>
        <dbReference type="Proteomes" id="UP000061569"/>
    </source>
</evidence>
<evidence type="ECO:0000256" key="10">
    <source>
        <dbReference type="SAM" id="MobiDB-lite"/>
    </source>
</evidence>
<dbReference type="Pfam" id="PF03544">
    <property type="entry name" value="TonB_C"/>
    <property type="match status" value="1"/>
</dbReference>
<dbReference type="STRING" id="69.GLE_2980"/>
<keyword evidence="5" id="KW-0997">Cell inner membrane</keyword>
<evidence type="ECO:0000256" key="9">
    <source>
        <dbReference type="ARBA" id="ARBA00023136"/>
    </source>
</evidence>
<dbReference type="PROSITE" id="PS52015">
    <property type="entry name" value="TONB_CTD"/>
    <property type="match status" value="1"/>
</dbReference>
<evidence type="ECO:0000256" key="3">
    <source>
        <dbReference type="ARBA" id="ARBA00022448"/>
    </source>
</evidence>
<dbReference type="InterPro" id="IPR037682">
    <property type="entry name" value="TonB_C"/>
</dbReference>
<keyword evidence="3" id="KW-0813">Transport</keyword>
<evidence type="ECO:0000313" key="13">
    <source>
        <dbReference type="EMBL" id="ALN58328.1"/>
    </source>
</evidence>
<dbReference type="PANTHER" id="PTHR33446">
    <property type="entry name" value="PROTEIN TONB-RELATED"/>
    <property type="match status" value="1"/>
</dbReference>
<keyword evidence="8 11" id="KW-1133">Transmembrane helix</keyword>
<dbReference type="NCBIfam" id="TIGR01352">
    <property type="entry name" value="tonB_Cterm"/>
    <property type="match status" value="1"/>
</dbReference>
<evidence type="ECO:0000256" key="7">
    <source>
        <dbReference type="ARBA" id="ARBA00022927"/>
    </source>
</evidence>
<dbReference type="GO" id="GO:0055085">
    <property type="term" value="P:transmembrane transport"/>
    <property type="evidence" value="ECO:0007669"/>
    <property type="project" value="InterPro"/>
</dbReference>
<protein>
    <submittedName>
        <fullName evidence="13">TonB family C-terminal domain</fullName>
    </submittedName>
</protein>
<accession>A0A0S2DJ63</accession>
<keyword evidence="7" id="KW-0653">Protein transport</keyword>
<dbReference type="AlphaFoldDB" id="A0A0S2DJ63"/>
<evidence type="ECO:0000256" key="5">
    <source>
        <dbReference type="ARBA" id="ARBA00022519"/>
    </source>
</evidence>
<evidence type="ECO:0000256" key="11">
    <source>
        <dbReference type="SAM" id="Phobius"/>
    </source>
</evidence>
<feature type="compositionally biased region" description="Basic and acidic residues" evidence="10">
    <location>
        <begin position="8"/>
        <end position="17"/>
    </location>
</feature>
<dbReference type="EMBL" id="CP013140">
    <property type="protein sequence ID" value="ALN58328.1"/>
    <property type="molecule type" value="Genomic_DNA"/>
</dbReference>
<feature type="region of interest" description="Disordered" evidence="10">
    <location>
        <begin position="1"/>
        <end position="23"/>
    </location>
</feature>
<dbReference type="Gene3D" id="3.30.1150.10">
    <property type="match status" value="1"/>
</dbReference>
<comment type="subcellular location">
    <subcellularLocation>
        <location evidence="1">Cell inner membrane</location>
        <topology evidence="1">Single-pass membrane protein</topology>
        <orientation evidence="1">Periplasmic side</orientation>
    </subcellularLocation>
</comment>
<organism evidence="13 14">
    <name type="scientific">Lysobacter enzymogenes</name>
    <dbReference type="NCBI Taxonomy" id="69"/>
    <lineage>
        <taxon>Bacteria</taxon>
        <taxon>Pseudomonadati</taxon>
        <taxon>Pseudomonadota</taxon>
        <taxon>Gammaproteobacteria</taxon>
        <taxon>Lysobacterales</taxon>
        <taxon>Lysobacteraceae</taxon>
        <taxon>Lysobacter</taxon>
    </lineage>
</organism>
<dbReference type="GO" id="GO:0098797">
    <property type="term" value="C:plasma membrane protein complex"/>
    <property type="evidence" value="ECO:0007669"/>
    <property type="project" value="TreeGrafter"/>
</dbReference>
<dbReference type="InterPro" id="IPR006260">
    <property type="entry name" value="TonB/TolA_C"/>
</dbReference>
<dbReference type="Proteomes" id="UP000061569">
    <property type="component" value="Chromosome"/>
</dbReference>
<dbReference type="PATRIC" id="fig|69.6.peg.2941"/>
<evidence type="ECO:0000256" key="6">
    <source>
        <dbReference type="ARBA" id="ARBA00022692"/>
    </source>
</evidence>
<dbReference type="GO" id="GO:0015031">
    <property type="term" value="P:protein transport"/>
    <property type="evidence" value="ECO:0007669"/>
    <property type="project" value="UniProtKB-KW"/>
</dbReference>
<sequence>MSTASHSIDSDAREHEAPAIATGESPGRTGLWLLLILLGAAFLGWYFYGKRPVQQAPAPLAPVLALPPVERTPGTAADLDKAQAAAAKAVAKGAREKSAVAAKPRATDARALARNPQPQYPAAALRRGEGGTVVLRVNVGADGKADQVALARRSGSRDLDRAAMVAVRDWRFKPATRNGREVASVVEQPVEFRPMQ</sequence>
<reference evidence="13 14" key="1">
    <citation type="submission" date="2015-11" db="EMBL/GenBank/DDBJ databases">
        <title>Genome sequences of Lysobacter enzymogenes strain C3 and Lysobacter antibioticus ATCC 29479.</title>
        <authorList>
            <person name="Kobayashi D.Y."/>
        </authorList>
    </citation>
    <scope>NUCLEOTIDE SEQUENCE [LARGE SCALE GENOMIC DNA]</scope>
    <source>
        <strain evidence="13 14">C3</strain>
    </source>
</reference>
<evidence type="ECO:0000256" key="2">
    <source>
        <dbReference type="ARBA" id="ARBA00006555"/>
    </source>
</evidence>
<dbReference type="GO" id="GO:0031992">
    <property type="term" value="F:energy transducer activity"/>
    <property type="evidence" value="ECO:0007669"/>
    <property type="project" value="TreeGrafter"/>
</dbReference>
<evidence type="ECO:0000256" key="4">
    <source>
        <dbReference type="ARBA" id="ARBA00022475"/>
    </source>
</evidence>